<feature type="compositionally biased region" description="Acidic residues" evidence="1">
    <location>
        <begin position="145"/>
        <end position="164"/>
    </location>
</feature>
<accession>A0ABD3LXK5</accession>
<organism evidence="2 3">
    <name type="scientific">Discostella pseudostelligera</name>
    <dbReference type="NCBI Taxonomy" id="259834"/>
    <lineage>
        <taxon>Eukaryota</taxon>
        <taxon>Sar</taxon>
        <taxon>Stramenopiles</taxon>
        <taxon>Ochrophyta</taxon>
        <taxon>Bacillariophyta</taxon>
        <taxon>Coscinodiscophyceae</taxon>
        <taxon>Thalassiosirophycidae</taxon>
        <taxon>Stephanodiscales</taxon>
        <taxon>Stephanodiscaceae</taxon>
        <taxon>Discostella</taxon>
    </lineage>
</organism>
<evidence type="ECO:0000256" key="1">
    <source>
        <dbReference type="SAM" id="MobiDB-lite"/>
    </source>
</evidence>
<feature type="region of interest" description="Disordered" evidence="1">
    <location>
        <begin position="133"/>
        <end position="184"/>
    </location>
</feature>
<comment type="caution">
    <text evidence="2">The sequence shown here is derived from an EMBL/GenBank/DDBJ whole genome shotgun (WGS) entry which is preliminary data.</text>
</comment>
<feature type="compositionally biased region" description="Acidic residues" evidence="1">
    <location>
        <begin position="172"/>
        <end position="183"/>
    </location>
</feature>
<proteinExistence type="predicted"/>
<sequence>MMSQILDLRGTTKEIEDSHLQGSSRESYTCTLVLLFMYLYDSERKAVAFAEETLEIFEAANNKDNLNEDRPNLREAVKEVIRDLGIEPSPHQILIENLTYEDFAGFMNTKEKKTLVPKDLAIEWALSKGVPRKARRGRNKKQRNDEEDGTGADTAAEVEGEMGDNNDGGGDGGDDGGGDGGDDGGEKVEVLIPLSLSVYTNIQSSISFLYKECRVQMPVTIQSRIGKYIKGMKRISRQMKQHLALKIVEGKRVMTRDVYHFISRVLLESNDKGHIFARLFFALDWNLMKRAENVVDCKIDHIWIEHDSLIFQFAKSKGLPDGEDHVGPWHVYANPLLPNVCPFLAMAVYLFSYPGILSSNSSLFPGRSQYDRFCKEFRCLLDEFKGDLSVHGFEPTELGTHSTRKGVATAVCSGCTMSPPIVSVCIRAGWTMGGVKDRYLKYEAAGDQFVGRCAAGLDLLSKDFAISPPHWDFSTTENGEPHSPEEEVQLEQELESFLKERLPNYDNIRKATLNLARVLLATVCYHHQYLKATLSQSSLFRASTMFRNIPDNLLKHARVKFPWTQTRYTPLFTGLPPHVLLLADNERIMAKIASIQAGMREDMTALLRDRDPVSNVVSNAILLKLDSISTQIAQSSGRFNGSGGERMEVDVGGDAHDIVDEEMELHADDTNQSLANETYTARSVRLQRQKEKEKTVVKARRLKVGYFKNRLQVLPANWVFPSMTCYQLVINWLTTDFENNVPAFRLLKAPDVKHLGKSSLTKLRQMRAFMRIVEGLALENHAWPDLNTITCTAVNDMWRKVAPLLFEKYGTESQLNNNFTTGWKSLYNQMSRKGAFVQDE</sequence>
<name>A0ABD3LXK5_9STRA</name>
<dbReference type="Proteomes" id="UP001530293">
    <property type="component" value="Unassembled WGS sequence"/>
</dbReference>
<protein>
    <submittedName>
        <fullName evidence="2">Uncharacterized protein</fullName>
    </submittedName>
</protein>
<gene>
    <name evidence="2" type="ORF">ACHAWU_009869</name>
</gene>
<dbReference type="AlphaFoldDB" id="A0ABD3LXK5"/>
<evidence type="ECO:0000313" key="2">
    <source>
        <dbReference type="EMBL" id="KAL3756475.1"/>
    </source>
</evidence>
<dbReference type="InterPro" id="IPR011010">
    <property type="entry name" value="DNA_brk_join_enz"/>
</dbReference>
<keyword evidence="3" id="KW-1185">Reference proteome</keyword>
<dbReference type="EMBL" id="JALLBG020000303">
    <property type="protein sequence ID" value="KAL3756475.1"/>
    <property type="molecule type" value="Genomic_DNA"/>
</dbReference>
<reference evidence="2 3" key="1">
    <citation type="submission" date="2024-10" db="EMBL/GenBank/DDBJ databases">
        <title>Updated reference genomes for cyclostephanoid diatoms.</title>
        <authorList>
            <person name="Roberts W.R."/>
            <person name="Alverson A.J."/>
        </authorList>
    </citation>
    <scope>NUCLEOTIDE SEQUENCE [LARGE SCALE GENOMIC DNA]</scope>
    <source>
        <strain evidence="2 3">AJA232-27</strain>
    </source>
</reference>
<evidence type="ECO:0000313" key="3">
    <source>
        <dbReference type="Proteomes" id="UP001530293"/>
    </source>
</evidence>
<dbReference type="SUPFAM" id="SSF56349">
    <property type="entry name" value="DNA breaking-rejoining enzymes"/>
    <property type="match status" value="1"/>
</dbReference>